<organism evidence="2 3">
    <name type="scientific">Sorangium cellulosum (strain So ce56)</name>
    <name type="common">Polyangium cellulosum (strain So ce56)</name>
    <dbReference type="NCBI Taxonomy" id="448385"/>
    <lineage>
        <taxon>Bacteria</taxon>
        <taxon>Pseudomonadati</taxon>
        <taxon>Myxococcota</taxon>
        <taxon>Polyangia</taxon>
        <taxon>Polyangiales</taxon>
        <taxon>Polyangiaceae</taxon>
        <taxon>Sorangium</taxon>
    </lineage>
</organism>
<name>A9GUH5_SORC5</name>
<evidence type="ECO:0000313" key="2">
    <source>
        <dbReference type="EMBL" id="CAN90621.1"/>
    </source>
</evidence>
<keyword evidence="1" id="KW-0732">Signal</keyword>
<feature type="chain" id="PRO_5002739206" description="Secreted protein" evidence="1">
    <location>
        <begin position="28"/>
        <end position="165"/>
    </location>
</feature>
<evidence type="ECO:0000256" key="1">
    <source>
        <dbReference type="SAM" id="SignalP"/>
    </source>
</evidence>
<feature type="signal peptide" evidence="1">
    <location>
        <begin position="1"/>
        <end position="27"/>
    </location>
</feature>
<dbReference type="PROSITE" id="PS51257">
    <property type="entry name" value="PROKAR_LIPOPROTEIN"/>
    <property type="match status" value="1"/>
</dbReference>
<reference evidence="2 3" key="1">
    <citation type="journal article" date="2007" name="Nat. Biotechnol.">
        <title>Complete genome sequence of the myxobacterium Sorangium cellulosum.</title>
        <authorList>
            <person name="Schneiker S."/>
            <person name="Perlova O."/>
            <person name="Kaiser O."/>
            <person name="Gerth K."/>
            <person name="Alici A."/>
            <person name="Altmeyer M.O."/>
            <person name="Bartels D."/>
            <person name="Bekel T."/>
            <person name="Beyer S."/>
            <person name="Bode E."/>
            <person name="Bode H.B."/>
            <person name="Bolten C.J."/>
            <person name="Choudhuri J.V."/>
            <person name="Doss S."/>
            <person name="Elnakady Y.A."/>
            <person name="Frank B."/>
            <person name="Gaigalat L."/>
            <person name="Goesmann A."/>
            <person name="Groeger C."/>
            <person name="Gross F."/>
            <person name="Jelsbak L."/>
            <person name="Jelsbak L."/>
            <person name="Kalinowski J."/>
            <person name="Kegler C."/>
            <person name="Knauber T."/>
            <person name="Konietzny S."/>
            <person name="Kopp M."/>
            <person name="Krause L."/>
            <person name="Krug D."/>
            <person name="Linke B."/>
            <person name="Mahmud T."/>
            <person name="Martinez-Arias R."/>
            <person name="McHardy A.C."/>
            <person name="Merai M."/>
            <person name="Meyer F."/>
            <person name="Mormann S."/>
            <person name="Munoz-Dorado J."/>
            <person name="Perez J."/>
            <person name="Pradella S."/>
            <person name="Rachid S."/>
            <person name="Raddatz G."/>
            <person name="Rosenau F."/>
            <person name="Rueckert C."/>
            <person name="Sasse F."/>
            <person name="Scharfe M."/>
            <person name="Schuster S.C."/>
            <person name="Suen G."/>
            <person name="Treuner-Lange A."/>
            <person name="Velicer G.J."/>
            <person name="Vorholter F.-J."/>
            <person name="Weissman K.J."/>
            <person name="Welch R.D."/>
            <person name="Wenzel S.C."/>
            <person name="Whitworth D.E."/>
            <person name="Wilhelm S."/>
            <person name="Wittmann C."/>
            <person name="Bloecker H."/>
            <person name="Puehler A."/>
            <person name="Mueller R."/>
        </authorList>
    </citation>
    <scope>NUCLEOTIDE SEQUENCE [LARGE SCALE GENOMIC DNA]</scope>
    <source>
        <strain evidence="3">So ce56</strain>
    </source>
</reference>
<dbReference type="AlphaFoldDB" id="A9GUH5"/>
<evidence type="ECO:0000313" key="3">
    <source>
        <dbReference type="Proteomes" id="UP000002139"/>
    </source>
</evidence>
<dbReference type="KEGG" id="scl:sce0464"/>
<accession>A9GUH5</accession>
<dbReference type="EMBL" id="AM746676">
    <property type="protein sequence ID" value="CAN90621.1"/>
    <property type="molecule type" value="Genomic_DNA"/>
</dbReference>
<protein>
    <recommendedName>
        <fullName evidence="4">Secreted protein</fullName>
    </recommendedName>
</protein>
<gene>
    <name evidence="2" type="ordered locus">sce0464</name>
</gene>
<dbReference type="HOGENOM" id="CLU_1609712_0_0_7"/>
<sequence length="165" mass="18384">MAAWITRTAVRAAPMATAAAVAALALAGCTFGDDPQRAQPIVGHWFDQNCVPVECLFECCQGWNYDKDPNLHGGNWYGPQCEEIRTRNSAYSEYVYLMLLEQNWCTEDFTFFESGYCAIVDPPDVIKEFGPDGQPVYAGLRFLVCPPRGQPAAHPMEDVELIPEE</sequence>
<dbReference type="Proteomes" id="UP000002139">
    <property type="component" value="Chromosome"/>
</dbReference>
<keyword evidence="3" id="KW-1185">Reference proteome</keyword>
<proteinExistence type="predicted"/>
<evidence type="ECO:0008006" key="4">
    <source>
        <dbReference type="Google" id="ProtNLM"/>
    </source>
</evidence>